<dbReference type="PANTHER" id="PTHR42850">
    <property type="entry name" value="METALLOPHOSPHOESTERASE"/>
    <property type="match status" value="1"/>
</dbReference>
<keyword evidence="4" id="KW-1185">Reference proteome</keyword>
<dbReference type="InterPro" id="IPR011152">
    <property type="entry name" value="Pesterase_MJ0912"/>
</dbReference>
<comment type="similarity">
    <text evidence="1">Belongs to the metallophosphoesterase superfamily. YfcE family.</text>
</comment>
<dbReference type="Pfam" id="PF12850">
    <property type="entry name" value="Metallophos_2"/>
    <property type="match status" value="1"/>
</dbReference>
<dbReference type="PANTHER" id="PTHR42850:SF2">
    <property type="entry name" value="BLL5683 PROTEIN"/>
    <property type="match status" value="1"/>
</dbReference>
<dbReference type="InterPro" id="IPR050126">
    <property type="entry name" value="Ap4A_hydrolase"/>
</dbReference>
<reference evidence="3 4" key="1">
    <citation type="submission" date="2019-03" db="EMBL/GenBank/DDBJ databases">
        <title>Genomic Encyclopedia of Type Strains, Phase IV (KMG-IV): sequencing the most valuable type-strain genomes for metagenomic binning, comparative biology and taxonomic classification.</title>
        <authorList>
            <person name="Goeker M."/>
        </authorList>
    </citation>
    <scope>NUCLEOTIDE SEQUENCE [LARGE SCALE GENOMIC DNA]</scope>
    <source>
        <strain evidence="3 4">DSM 26752</strain>
    </source>
</reference>
<dbReference type="GO" id="GO:0005737">
    <property type="term" value="C:cytoplasm"/>
    <property type="evidence" value="ECO:0007669"/>
    <property type="project" value="TreeGrafter"/>
</dbReference>
<dbReference type="SUPFAM" id="SSF56300">
    <property type="entry name" value="Metallo-dependent phosphatases"/>
    <property type="match status" value="1"/>
</dbReference>
<evidence type="ECO:0000313" key="4">
    <source>
        <dbReference type="Proteomes" id="UP000294567"/>
    </source>
</evidence>
<evidence type="ECO:0000313" key="3">
    <source>
        <dbReference type="EMBL" id="TCS91743.1"/>
    </source>
</evidence>
<protein>
    <submittedName>
        <fullName evidence="3">Putative phosphoesterase</fullName>
    </submittedName>
</protein>
<name>A0A4R3L1Z3_9FIRM</name>
<evidence type="ECO:0000259" key="2">
    <source>
        <dbReference type="Pfam" id="PF12850"/>
    </source>
</evidence>
<dbReference type="InterPro" id="IPR024654">
    <property type="entry name" value="Calcineurin-like_PHP_lpxH"/>
</dbReference>
<dbReference type="RefSeq" id="WP_158279967.1">
    <property type="nucleotide sequence ID" value="NZ_CP068564.1"/>
</dbReference>
<sequence>MKIGLISDIHGNLEALEKVLEYLTTEEKVNNIIVLGDIVGYMANPNECVQLVKKYDCIQGNHDFAVTHIEFLDYFNPIAKEALLWTINELTIENKNILKNLPLTKLYKEENFTISHGTLINPEEFLYLYNIYDAYENFQVMETKLLFVGHTHVPKYYVLDKSNSPATIEMTSHIDYDYKIQLEENKGYIFNIGSVGQPRDYNNKSCFVIYDTVEKSIKYIRLPYDIEKTAQKIKKNNLPNFLYKRIFLGI</sequence>
<proteinExistence type="inferred from homology"/>
<dbReference type="Proteomes" id="UP000294567">
    <property type="component" value="Unassembled WGS sequence"/>
</dbReference>
<comment type="caution">
    <text evidence="3">The sequence shown here is derived from an EMBL/GenBank/DDBJ whole genome shotgun (WGS) entry which is preliminary data.</text>
</comment>
<gene>
    <name evidence="3" type="ORF">EDD65_101248</name>
</gene>
<feature type="domain" description="Calcineurin-like phosphoesterase" evidence="2">
    <location>
        <begin position="1"/>
        <end position="213"/>
    </location>
</feature>
<dbReference type="PIRSF" id="PIRSF000883">
    <property type="entry name" value="Pesterase_MJ0912"/>
    <property type="match status" value="1"/>
</dbReference>
<dbReference type="Gene3D" id="3.60.21.10">
    <property type="match status" value="1"/>
</dbReference>
<dbReference type="EMBL" id="SMAE01000001">
    <property type="protein sequence ID" value="TCS91743.1"/>
    <property type="molecule type" value="Genomic_DNA"/>
</dbReference>
<organism evidence="3 4">
    <name type="scientific">Keratinibaculum paraultunense</name>
    <dbReference type="NCBI Taxonomy" id="1278232"/>
    <lineage>
        <taxon>Bacteria</taxon>
        <taxon>Bacillati</taxon>
        <taxon>Bacillota</taxon>
        <taxon>Tissierellia</taxon>
        <taxon>Tissierellales</taxon>
        <taxon>Tepidimicrobiaceae</taxon>
        <taxon>Keratinibaculum</taxon>
    </lineage>
</organism>
<dbReference type="AlphaFoldDB" id="A0A4R3L1Z3"/>
<evidence type="ECO:0000256" key="1">
    <source>
        <dbReference type="ARBA" id="ARBA00008950"/>
    </source>
</evidence>
<dbReference type="GO" id="GO:0016791">
    <property type="term" value="F:phosphatase activity"/>
    <property type="evidence" value="ECO:0007669"/>
    <property type="project" value="TreeGrafter"/>
</dbReference>
<dbReference type="InterPro" id="IPR029052">
    <property type="entry name" value="Metallo-depent_PP-like"/>
</dbReference>
<dbReference type="OrthoDB" id="9800565at2"/>
<accession>A0A4R3L1Z3</accession>